<dbReference type="Proteomes" id="UP001219525">
    <property type="component" value="Unassembled WGS sequence"/>
</dbReference>
<feature type="transmembrane region" description="Helical" evidence="1">
    <location>
        <begin position="56"/>
        <end position="77"/>
    </location>
</feature>
<keyword evidence="3" id="KW-1185">Reference proteome</keyword>
<dbReference type="EMBL" id="JARJCW010000094">
    <property type="protein sequence ID" value="KAJ7194980.1"/>
    <property type="molecule type" value="Genomic_DNA"/>
</dbReference>
<comment type="caution">
    <text evidence="2">The sequence shown here is derived from an EMBL/GenBank/DDBJ whole genome shotgun (WGS) entry which is preliminary data.</text>
</comment>
<feature type="transmembrane region" description="Helical" evidence="1">
    <location>
        <begin position="160"/>
        <end position="183"/>
    </location>
</feature>
<name>A0AAD6UUT9_9AGAR</name>
<evidence type="ECO:0000256" key="1">
    <source>
        <dbReference type="SAM" id="Phobius"/>
    </source>
</evidence>
<feature type="transmembrane region" description="Helical" evidence="1">
    <location>
        <begin position="25"/>
        <end position="44"/>
    </location>
</feature>
<gene>
    <name evidence="2" type="ORF">GGX14DRAFT_575982</name>
</gene>
<protein>
    <submittedName>
        <fullName evidence="2">Uncharacterized protein</fullName>
    </submittedName>
</protein>
<accession>A0AAD6UUT9</accession>
<evidence type="ECO:0000313" key="3">
    <source>
        <dbReference type="Proteomes" id="UP001219525"/>
    </source>
</evidence>
<evidence type="ECO:0000313" key="2">
    <source>
        <dbReference type="EMBL" id="KAJ7194980.1"/>
    </source>
</evidence>
<reference evidence="2" key="1">
    <citation type="submission" date="2023-03" db="EMBL/GenBank/DDBJ databases">
        <title>Massive genome expansion in bonnet fungi (Mycena s.s.) driven by repeated elements and novel gene families across ecological guilds.</title>
        <authorList>
            <consortium name="Lawrence Berkeley National Laboratory"/>
            <person name="Harder C.B."/>
            <person name="Miyauchi S."/>
            <person name="Viragh M."/>
            <person name="Kuo A."/>
            <person name="Thoen E."/>
            <person name="Andreopoulos B."/>
            <person name="Lu D."/>
            <person name="Skrede I."/>
            <person name="Drula E."/>
            <person name="Henrissat B."/>
            <person name="Morin E."/>
            <person name="Kohler A."/>
            <person name="Barry K."/>
            <person name="LaButti K."/>
            <person name="Morin E."/>
            <person name="Salamov A."/>
            <person name="Lipzen A."/>
            <person name="Mereny Z."/>
            <person name="Hegedus B."/>
            <person name="Baldrian P."/>
            <person name="Stursova M."/>
            <person name="Weitz H."/>
            <person name="Taylor A."/>
            <person name="Grigoriev I.V."/>
            <person name="Nagy L.G."/>
            <person name="Martin F."/>
            <person name="Kauserud H."/>
        </authorList>
    </citation>
    <scope>NUCLEOTIDE SEQUENCE</scope>
    <source>
        <strain evidence="2">9144</strain>
    </source>
</reference>
<feature type="transmembrane region" description="Helical" evidence="1">
    <location>
        <begin position="134"/>
        <end position="154"/>
    </location>
</feature>
<feature type="transmembrane region" description="Helical" evidence="1">
    <location>
        <begin position="102"/>
        <end position="127"/>
    </location>
</feature>
<keyword evidence="1" id="KW-0812">Transmembrane</keyword>
<proteinExistence type="predicted"/>
<dbReference type="AlphaFoldDB" id="A0AAD6UUT9"/>
<keyword evidence="1" id="KW-1133">Transmembrane helix</keyword>
<organism evidence="2 3">
    <name type="scientific">Mycena pura</name>
    <dbReference type="NCBI Taxonomy" id="153505"/>
    <lineage>
        <taxon>Eukaryota</taxon>
        <taxon>Fungi</taxon>
        <taxon>Dikarya</taxon>
        <taxon>Basidiomycota</taxon>
        <taxon>Agaricomycotina</taxon>
        <taxon>Agaricomycetes</taxon>
        <taxon>Agaricomycetidae</taxon>
        <taxon>Agaricales</taxon>
        <taxon>Marasmiineae</taxon>
        <taxon>Mycenaceae</taxon>
        <taxon>Mycena</taxon>
    </lineage>
</organism>
<keyword evidence="1" id="KW-0472">Membrane</keyword>
<sequence>MKDSAVSQAEFIAVQTQLESEWFKVGGVLMGFVGVESAFFALTPDWLLPPTNITRVAIALSSIATATGLLSDAYLLLRFSRASMETFKQRAEDGYGIDAPTYIAFAVLARLPLFLALLTMVCIIVLLGTAAYSISPSAVPVVGVVGVVGVVLVLRYLLLAILWVGFALSWVLALIATVCTYVMRRVRAVFPG</sequence>